<keyword evidence="1" id="KW-0812">Transmembrane</keyword>
<keyword evidence="1" id="KW-0472">Membrane</keyword>
<protein>
    <submittedName>
        <fullName evidence="2">Uncharacterized protein</fullName>
    </submittedName>
</protein>
<dbReference type="OrthoDB" id="9553618at2"/>
<evidence type="ECO:0000256" key="1">
    <source>
        <dbReference type="SAM" id="Phobius"/>
    </source>
</evidence>
<dbReference type="EMBL" id="QYUM01000002">
    <property type="protein sequence ID" value="RJF92968.1"/>
    <property type="molecule type" value="Genomic_DNA"/>
</dbReference>
<feature type="transmembrane region" description="Helical" evidence="1">
    <location>
        <begin position="12"/>
        <end position="29"/>
    </location>
</feature>
<reference evidence="2 3" key="1">
    <citation type="submission" date="2018-09" db="EMBL/GenBank/DDBJ databases">
        <authorList>
            <person name="Zhu H."/>
        </authorList>
    </citation>
    <scope>NUCLEOTIDE SEQUENCE [LARGE SCALE GENOMIC DNA]</scope>
    <source>
        <strain evidence="2 3">K2R01-6</strain>
    </source>
</reference>
<keyword evidence="1" id="KW-1133">Transmembrane helix</keyword>
<comment type="caution">
    <text evidence="2">The sequence shown here is derived from an EMBL/GenBank/DDBJ whole genome shotgun (WGS) entry which is preliminary data.</text>
</comment>
<evidence type="ECO:0000313" key="3">
    <source>
        <dbReference type="Proteomes" id="UP000286100"/>
    </source>
</evidence>
<feature type="transmembrane region" description="Helical" evidence="1">
    <location>
        <begin position="102"/>
        <end position="123"/>
    </location>
</feature>
<dbReference type="Proteomes" id="UP000286100">
    <property type="component" value="Unassembled WGS sequence"/>
</dbReference>
<sequence length="127" mass="13898">MTLRTLLKLQFLYALLGLIYLAVSFIRIQGGEAGLSKAPPAPAAAAFVVYALCVYVFGVRYREKPYRIAMAIAIPVLAFGGVLVNIVSYFRIGLEGYHSFGAWAIGTAINIYGVIWNIVAAFGKYER</sequence>
<keyword evidence="3" id="KW-1185">Reference proteome</keyword>
<dbReference type="AlphaFoldDB" id="A0A418WP07"/>
<accession>A0A418WP07</accession>
<organism evidence="2 3">
    <name type="scientific">Sphingomonas cavernae</name>
    <dbReference type="NCBI Taxonomy" id="2320861"/>
    <lineage>
        <taxon>Bacteria</taxon>
        <taxon>Pseudomonadati</taxon>
        <taxon>Pseudomonadota</taxon>
        <taxon>Alphaproteobacteria</taxon>
        <taxon>Sphingomonadales</taxon>
        <taxon>Sphingomonadaceae</taxon>
        <taxon>Sphingomonas</taxon>
    </lineage>
</organism>
<feature type="transmembrane region" description="Helical" evidence="1">
    <location>
        <begin position="68"/>
        <end position="90"/>
    </location>
</feature>
<dbReference type="RefSeq" id="WP_119759248.1">
    <property type="nucleotide sequence ID" value="NZ_QYUM01000002.1"/>
</dbReference>
<feature type="transmembrane region" description="Helical" evidence="1">
    <location>
        <begin position="41"/>
        <end position="61"/>
    </location>
</feature>
<proteinExistence type="predicted"/>
<name>A0A418WP07_9SPHN</name>
<evidence type="ECO:0000313" key="2">
    <source>
        <dbReference type="EMBL" id="RJF92968.1"/>
    </source>
</evidence>
<gene>
    <name evidence="2" type="ORF">D3876_00835</name>
</gene>